<name>A0A8J3FX93_9PSEU</name>
<proteinExistence type="predicted"/>
<reference evidence="1" key="2">
    <citation type="submission" date="2020-09" db="EMBL/GenBank/DDBJ databases">
        <authorList>
            <person name="Sun Q."/>
            <person name="Zhou Y."/>
        </authorList>
    </citation>
    <scope>NUCLEOTIDE SEQUENCE</scope>
    <source>
        <strain evidence="1">CGMCC 4.5737</strain>
    </source>
</reference>
<organism evidence="1 2">
    <name type="scientific">Longimycelium tulufanense</name>
    <dbReference type="NCBI Taxonomy" id="907463"/>
    <lineage>
        <taxon>Bacteria</taxon>
        <taxon>Bacillati</taxon>
        <taxon>Actinomycetota</taxon>
        <taxon>Actinomycetes</taxon>
        <taxon>Pseudonocardiales</taxon>
        <taxon>Pseudonocardiaceae</taxon>
        <taxon>Longimycelium</taxon>
    </lineage>
</organism>
<reference evidence="1" key="1">
    <citation type="journal article" date="2014" name="Int. J. Syst. Evol. Microbiol.">
        <title>Complete genome sequence of Corynebacterium casei LMG S-19264T (=DSM 44701T), isolated from a smear-ripened cheese.</title>
        <authorList>
            <consortium name="US DOE Joint Genome Institute (JGI-PGF)"/>
            <person name="Walter F."/>
            <person name="Albersmeier A."/>
            <person name="Kalinowski J."/>
            <person name="Ruckert C."/>
        </authorList>
    </citation>
    <scope>NUCLEOTIDE SEQUENCE</scope>
    <source>
        <strain evidence="1">CGMCC 4.5737</strain>
    </source>
</reference>
<sequence length="71" mass="7565">MLTWFPAHGVLHAYQGVPMSGKWTVRTLCDKELPAVSPGAGCPDWPRCAACDTRAPSGPPITVNLPAYGSR</sequence>
<dbReference type="Proteomes" id="UP000637578">
    <property type="component" value="Unassembled WGS sequence"/>
</dbReference>
<evidence type="ECO:0000313" key="2">
    <source>
        <dbReference type="Proteomes" id="UP000637578"/>
    </source>
</evidence>
<dbReference type="EMBL" id="BMMK01000072">
    <property type="protein sequence ID" value="GGM84429.1"/>
    <property type="molecule type" value="Genomic_DNA"/>
</dbReference>
<protein>
    <submittedName>
        <fullName evidence="1">Uncharacterized protein</fullName>
    </submittedName>
</protein>
<keyword evidence="2" id="KW-1185">Reference proteome</keyword>
<gene>
    <name evidence="1" type="ORF">GCM10012275_63890</name>
</gene>
<accession>A0A8J3FX93</accession>
<dbReference type="RefSeq" id="WP_189062169.1">
    <property type="nucleotide sequence ID" value="NZ_BMMK01000072.1"/>
</dbReference>
<comment type="caution">
    <text evidence="1">The sequence shown here is derived from an EMBL/GenBank/DDBJ whole genome shotgun (WGS) entry which is preliminary data.</text>
</comment>
<evidence type="ECO:0000313" key="1">
    <source>
        <dbReference type="EMBL" id="GGM84429.1"/>
    </source>
</evidence>
<dbReference type="AlphaFoldDB" id="A0A8J3FX93"/>